<dbReference type="SUPFAM" id="SSF103473">
    <property type="entry name" value="MFS general substrate transporter"/>
    <property type="match status" value="1"/>
</dbReference>
<feature type="transmembrane region" description="Helical" evidence="6">
    <location>
        <begin position="233"/>
        <end position="252"/>
    </location>
</feature>
<evidence type="ECO:0000256" key="6">
    <source>
        <dbReference type="SAM" id="Phobius"/>
    </source>
</evidence>
<organism evidence="7 8">
    <name type="scientific">Zalerion maritima</name>
    <dbReference type="NCBI Taxonomy" id="339359"/>
    <lineage>
        <taxon>Eukaryota</taxon>
        <taxon>Fungi</taxon>
        <taxon>Dikarya</taxon>
        <taxon>Ascomycota</taxon>
        <taxon>Pezizomycotina</taxon>
        <taxon>Sordariomycetes</taxon>
        <taxon>Lulworthiomycetidae</taxon>
        <taxon>Lulworthiales</taxon>
        <taxon>Lulworthiaceae</taxon>
        <taxon>Zalerion</taxon>
    </lineage>
</organism>
<feature type="transmembrane region" description="Helical" evidence="6">
    <location>
        <begin position="473"/>
        <end position="494"/>
    </location>
</feature>
<feature type="transmembrane region" description="Helical" evidence="6">
    <location>
        <begin position="379"/>
        <end position="398"/>
    </location>
</feature>
<proteinExistence type="predicted"/>
<accession>A0AAD5WVD4</accession>
<feature type="transmembrane region" description="Helical" evidence="6">
    <location>
        <begin position="325"/>
        <end position="345"/>
    </location>
</feature>
<name>A0AAD5WVD4_9PEZI</name>
<dbReference type="PANTHER" id="PTHR19432">
    <property type="entry name" value="SUGAR TRANSPORTER"/>
    <property type="match status" value="1"/>
</dbReference>
<dbReference type="GO" id="GO:0005886">
    <property type="term" value="C:plasma membrane"/>
    <property type="evidence" value="ECO:0007669"/>
    <property type="project" value="TreeGrafter"/>
</dbReference>
<evidence type="ECO:0000256" key="3">
    <source>
        <dbReference type="ARBA" id="ARBA00022692"/>
    </source>
</evidence>
<dbReference type="EMBL" id="JAKWBI020000016">
    <property type="protein sequence ID" value="KAJ2906250.1"/>
    <property type="molecule type" value="Genomic_DNA"/>
</dbReference>
<gene>
    <name evidence="7" type="ORF">MKZ38_002329</name>
</gene>
<evidence type="ECO:0000256" key="2">
    <source>
        <dbReference type="ARBA" id="ARBA00022448"/>
    </source>
</evidence>
<protein>
    <recommendedName>
        <fullName evidence="9">Sucrose transporter</fullName>
    </recommendedName>
</protein>
<evidence type="ECO:0000256" key="4">
    <source>
        <dbReference type="ARBA" id="ARBA00022989"/>
    </source>
</evidence>
<dbReference type="InterPro" id="IPR036259">
    <property type="entry name" value="MFS_trans_sf"/>
</dbReference>
<feature type="transmembrane region" description="Helical" evidence="6">
    <location>
        <begin position="150"/>
        <end position="171"/>
    </location>
</feature>
<dbReference type="GO" id="GO:0008506">
    <property type="term" value="F:sucrose:proton symporter activity"/>
    <property type="evidence" value="ECO:0007669"/>
    <property type="project" value="TreeGrafter"/>
</dbReference>
<feature type="transmembrane region" description="Helical" evidence="6">
    <location>
        <begin position="405"/>
        <end position="427"/>
    </location>
</feature>
<evidence type="ECO:0000313" key="7">
    <source>
        <dbReference type="EMBL" id="KAJ2906250.1"/>
    </source>
</evidence>
<evidence type="ECO:0000256" key="5">
    <source>
        <dbReference type="ARBA" id="ARBA00023136"/>
    </source>
</evidence>
<dbReference type="Gene3D" id="1.20.1250.20">
    <property type="entry name" value="MFS general substrate transporter like domains"/>
    <property type="match status" value="1"/>
</dbReference>
<dbReference type="Proteomes" id="UP001201980">
    <property type="component" value="Unassembled WGS sequence"/>
</dbReference>
<feature type="transmembrane region" description="Helical" evidence="6">
    <location>
        <begin position="201"/>
        <end position="221"/>
    </location>
</feature>
<comment type="caution">
    <text evidence="7">The sequence shown here is derived from an EMBL/GenBank/DDBJ whole genome shotgun (WGS) entry which is preliminary data.</text>
</comment>
<keyword evidence="8" id="KW-1185">Reference proteome</keyword>
<feature type="transmembrane region" description="Helical" evidence="6">
    <location>
        <begin position="79"/>
        <end position="99"/>
    </location>
</feature>
<evidence type="ECO:0000256" key="1">
    <source>
        <dbReference type="ARBA" id="ARBA00004141"/>
    </source>
</evidence>
<evidence type="ECO:0008006" key="9">
    <source>
        <dbReference type="Google" id="ProtNLM"/>
    </source>
</evidence>
<keyword evidence="3 6" id="KW-0812">Transmembrane</keyword>
<feature type="transmembrane region" description="Helical" evidence="6">
    <location>
        <begin position="111"/>
        <end position="130"/>
    </location>
</feature>
<comment type="subcellular location">
    <subcellularLocation>
        <location evidence="1">Membrane</location>
        <topology evidence="1">Multi-pass membrane protein</topology>
    </subcellularLocation>
</comment>
<evidence type="ECO:0000313" key="8">
    <source>
        <dbReference type="Proteomes" id="UP001201980"/>
    </source>
</evidence>
<feature type="transmembrane region" description="Helical" evidence="6">
    <location>
        <begin position="42"/>
        <end position="59"/>
    </location>
</feature>
<sequence length="617" mass="65729">MVVVDSVALIWQIRDSTMDASLATARSPRPRPGGGKVGTGKILLLTCGFFGMQLVWSVLMTNGTPYLQTLSLPASLTPLVWLAGPLSGAIFQPIIGAHSDRCVSPWGRRSPYIITGAVSTTICLLGLSFTDSVLPSVLSLVGISGRSNDAVARTLVQVAAVLWVYWLNLSLQPLQSGLRARIVDVCPPEEQARANAWASRFTGLGNVAMCAIGYWGVPAWLHVFDGNHVFRSLSIVAAAAMMATVGLSCFMVREVPLVEVDDTVEDGEEEKGGKKRMGIATVLRGLAESIRTLPRLNTRTIQDQVAAKNIDKDTTHAASMRMGNLSGFMTAVVALSVTFALPAILGRVDRTRGSGSLTGVGTGKSGSPGVACQKRTLSWAWAAAQVLLAMCMFATMFASDYVSSMAIVAMVGVSWAVTIWVPFALIATDISKLSGSEGEEALEEMLLGGHRSSGGRRRRKALGAGAVMGLHNLAIASPQIVSALVSSLLLFVFAGQTEWVLRAGGIATALHMRCASVRKAAFQIFSSSAASVSTEPTQHLKIWAFAVEALEGVLHRSTRPDMVLLGLQDGDIIKIRFEGVTGGTETIVFLIFEIPWHEILDKRFGVVFSECVSPLEG</sequence>
<keyword evidence="4 6" id="KW-1133">Transmembrane helix</keyword>
<keyword evidence="2" id="KW-0813">Transport</keyword>
<keyword evidence="5 6" id="KW-0472">Membrane</keyword>
<dbReference type="PANTHER" id="PTHR19432:SF35">
    <property type="entry name" value="SOLUTE CARRIER FAMILY 45 MEMBER 3 ISOFORM X1"/>
    <property type="match status" value="1"/>
</dbReference>
<dbReference type="AlphaFoldDB" id="A0AAD5WVD4"/>
<reference evidence="7" key="1">
    <citation type="submission" date="2022-07" db="EMBL/GenBank/DDBJ databases">
        <title>Draft genome sequence of Zalerion maritima ATCC 34329, a (micro)plastics degrading marine fungus.</title>
        <authorList>
            <person name="Paco A."/>
            <person name="Goncalves M.F.M."/>
            <person name="Rocha-Santos T.A.P."/>
            <person name="Alves A."/>
        </authorList>
    </citation>
    <scope>NUCLEOTIDE SEQUENCE</scope>
    <source>
        <strain evidence="7">ATCC 34329</strain>
    </source>
</reference>